<organism evidence="2 3">
    <name type="scientific">Macrolepiota fuliginosa MF-IS2</name>
    <dbReference type="NCBI Taxonomy" id="1400762"/>
    <lineage>
        <taxon>Eukaryota</taxon>
        <taxon>Fungi</taxon>
        <taxon>Dikarya</taxon>
        <taxon>Basidiomycota</taxon>
        <taxon>Agaricomycotina</taxon>
        <taxon>Agaricomycetes</taxon>
        <taxon>Agaricomycetidae</taxon>
        <taxon>Agaricales</taxon>
        <taxon>Agaricineae</taxon>
        <taxon>Agaricaceae</taxon>
        <taxon>Macrolepiota</taxon>
    </lineage>
</organism>
<feature type="region of interest" description="Disordered" evidence="1">
    <location>
        <begin position="1"/>
        <end position="74"/>
    </location>
</feature>
<comment type="caution">
    <text evidence="2">The sequence shown here is derived from an EMBL/GenBank/DDBJ whole genome shotgun (WGS) entry which is preliminary data.</text>
</comment>
<name>A0A9P5WVV1_9AGAR</name>
<gene>
    <name evidence="2" type="ORF">P691DRAFT_769247</name>
</gene>
<proteinExistence type="predicted"/>
<dbReference type="Proteomes" id="UP000807342">
    <property type="component" value="Unassembled WGS sequence"/>
</dbReference>
<dbReference type="EMBL" id="MU153783">
    <property type="protein sequence ID" value="KAF9439639.1"/>
    <property type="molecule type" value="Genomic_DNA"/>
</dbReference>
<reference evidence="2" key="1">
    <citation type="submission" date="2020-11" db="EMBL/GenBank/DDBJ databases">
        <authorList>
            <consortium name="DOE Joint Genome Institute"/>
            <person name="Ahrendt S."/>
            <person name="Riley R."/>
            <person name="Andreopoulos W."/>
            <person name="Labutti K."/>
            <person name="Pangilinan J."/>
            <person name="Ruiz-Duenas F.J."/>
            <person name="Barrasa J.M."/>
            <person name="Sanchez-Garcia M."/>
            <person name="Camarero S."/>
            <person name="Miyauchi S."/>
            <person name="Serrano A."/>
            <person name="Linde D."/>
            <person name="Babiker R."/>
            <person name="Drula E."/>
            <person name="Ayuso-Fernandez I."/>
            <person name="Pacheco R."/>
            <person name="Padilla G."/>
            <person name="Ferreira P."/>
            <person name="Barriuso J."/>
            <person name="Kellner H."/>
            <person name="Castanera R."/>
            <person name="Alfaro M."/>
            <person name="Ramirez L."/>
            <person name="Pisabarro A.G."/>
            <person name="Kuo A."/>
            <person name="Tritt A."/>
            <person name="Lipzen A."/>
            <person name="He G."/>
            <person name="Yan M."/>
            <person name="Ng V."/>
            <person name="Cullen D."/>
            <person name="Martin F."/>
            <person name="Rosso M.-N."/>
            <person name="Henrissat B."/>
            <person name="Hibbett D."/>
            <person name="Martinez A.T."/>
            <person name="Grigoriev I.V."/>
        </authorList>
    </citation>
    <scope>NUCLEOTIDE SEQUENCE</scope>
    <source>
        <strain evidence="2">MF-IS2</strain>
    </source>
</reference>
<protein>
    <submittedName>
        <fullName evidence="2">Uncharacterized protein</fullName>
    </submittedName>
</protein>
<sequence length="157" mass="17705">MLPYDPLERKAPTDFFPDDEYYNSSNDSKIDAIHKERDFDASEGEDSGQATGRGAEKVQESLESEEDIPNVPTSTMCKITTSTRLAGGNGKRKLTSLLEITSPDQPWEWAHILPLSRVHILKAYQTCIVESSTSINNKPVTKFVQVEHWMIMFNKLA</sequence>
<feature type="compositionally biased region" description="Basic and acidic residues" evidence="1">
    <location>
        <begin position="28"/>
        <end position="40"/>
    </location>
</feature>
<evidence type="ECO:0000313" key="2">
    <source>
        <dbReference type="EMBL" id="KAF9439639.1"/>
    </source>
</evidence>
<keyword evidence="3" id="KW-1185">Reference proteome</keyword>
<evidence type="ECO:0000313" key="3">
    <source>
        <dbReference type="Proteomes" id="UP000807342"/>
    </source>
</evidence>
<feature type="compositionally biased region" description="Basic and acidic residues" evidence="1">
    <location>
        <begin position="1"/>
        <end position="12"/>
    </location>
</feature>
<dbReference type="AlphaFoldDB" id="A0A9P5WVV1"/>
<evidence type="ECO:0000256" key="1">
    <source>
        <dbReference type="SAM" id="MobiDB-lite"/>
    </source>
</evidence>
<accession>A0A9P5WVV1</accession>